<keyword evidence="8" id="KW-1185">Reference proteome</keyword>
<dbReference type="SUPFAM" id="SSF52540">
    <property type="entry name" value="P-loop containing nucleoside triphosphate hydrolases"/>
    <property type="match status" value="1"/>
</dbReference>
<dbReference type="EMBL" id="CCBN010000014">
    <property type="protein sequence ID" value="CDO56212.1"/>
    <property type="molecule type" value="Genomic_DNA"/>
</dbReference>
<evidence type="ECO:0000313" key="8">
    <source>
        <dbReference type="Proteomes" id="UP000242525"/>
    </source>
</evidence>
<dbReference type="InterPro" id="IPR004095">
    <property type="entry name" value="TGS"/>
</dbReference>
<dbReference type="InterPro" id="IPR004396">
    <property type="entry name" value="ATPase_YchF/OLA1"/>
</dbReference>
<evidence type="ECO:0000256" key="1">
    <source>
        <dbReference type="ARBA" id="ARBA00022741"/>
    </source>
</evidence>
<dbReference type="Gene3D" id="3.40.50.300">
    <property type="entry name" value="P-loop containing nucleotide triphosphate hydrolases"/>
    <property type="match status" value="1"/>
</dbReference>
<evidence type="ECO:0000256" key="4">
    <source>
        <dbReference type="ARBA" id="ARBA00068719"/>
    </source>
</evidence>
<evidence type="ECO:0000259" key="5">
    <source>
        <dbReference type="PROSITE" id="PS51710"/>
    </source>
</evidence>
<reference evidence="7" key="1">
    <citation type="submission" date="2014-03" db="EMBL/GenBank/DDBJ databases">
        <authorList>
            <person name="Casaregola S."/>
        </authorList>
    </citation>
    <scope>NUCLEOTIDE SEQUENCE [LARGE SCALE GENOMIC DNA]</scope>
    <source>
        <strain evidence="7">CLIB 918</strain>
    </source>
</reference>
<comment type="caution">
    <text evidence="7">The sequence shown here is derived from an EMBL/GenBank/DDBJ whole genome shotgun (WGS) entry which is preliminary data.</text>
</comment>
<evidence type="ECO:0000256" key="3">
    <source>
        <dbReference type="ARBA" id="ARBA00059898"/>
    </source>
</evidence>
<proteinExistence type="predicted"/>
<dbReference type="GO" id="GO:0005737">
    <property type="term" value="C:cytoplasm"/>
    <property type="evidence" value="ECO:0007669"/>
    <property type="project" value="TreeGrafter"/>
</dbReference>
<dbReference type="PANTHER" id="PTHR23305:SF11">
    <property type="entry name" value="OBG-LIKE ATPASE 1"/>
    <property type="match status" value="1"/>
</dbReference>
<sequence>MLLSITSAKAGLKTQVKATAFRLFSSHSPLGAKKVVADSEPVMLGRPSNNLKGGIVGLANVGKSTFFQAITQSTLGNPANYPFATIDPEESKVIVPSPRFDKLVDVYKPQKTLPATLTIFDIAGLTRGASKGEGLGNAFLSHIRAVDGLFQVVRAFDGQEIVHIEGSVDPVRDLQIISEELRFKDFEFVMKHMELVEKKARSQVKSKSVKDELATGNKVLELLDSERRVFNGEWTNNEVEIINSMALLTAKPSVYIANVSEDAYVDYVLSGYSIEGNQRLKDIQKWIDENSPGDALLPVSVSLEERLNQMETEEERLEELELLEVPSALPGAIVQLRKSLNLISYYTCGPVEVREWTIRKGVKAPGAAAVIHNDLAKTFIQAQVSKFEDVVAAEGKDTVLKAEGKVLQKGKDYVVEDGDVIYFKSGAGKR</sequence>
<dbReference type="InterPro" id="IPR013029">
    <property type="entry name" value="YchF_C"/>
</dbReference>
<dbReference type="PROSITE" id="PS51880">
    <property type="entry name" value="TGS"/>
    <property type="match status" value="1"/>
</dbReference>
<keyword evidence="1" id="KW-0547">Nucleotide-binding</keyword>
<dbReference type="PANTHER" id="PTHR23305">
    <property type="entry name" value="OBG GTPASE FAMILY"/>
    <property type="match status" value="1"/>
</dbReference>
<gene>
    <name evidence="7" type="ORF">BN980_GECA14s01132g</name>
</gene>
<dbReference type="SUPFAM" id="SSF81271">
    <property type="entry name" value="TGS-like"/>
    <property type="match status" value="1"/>
</dbReference>
<dbReference type="Pfam" id="PF06071">
    <property type="entry name" value="YchF-GTPase_C"/>
    <property type="match status" value="1"/>
</dbReference>
<comment type="function">
    <text evidence="3">Hydrolyzes ATP, and can also hydrolyze GTP with lower efficiency. Has lower affinity for GTP.</text>
</comment>
<dbReference type="Proteomes" id="UP000242525">
    <property type="component" value="Unassembled WGS sequence"/>
</dbReference>
<dbReference type="Gene3D" id="1.10.150.300">
    <property type="entry name" value="TGS-like domain"/>
    <property type="match status" value="1"/>
</dbReference>
<accession>A0A0J9XFP3</accession>
<dbReference type="AlphaFoldDB" id="A0A0J9XFP3"/>
<dbReference type="NCBIfam" id="TIGR00092">
    <property type="entry name" value="redox-regulated ATPase YchF"/>
    <property type="match status" value="1"/>
</dbReference>
<dbReference type="OrthoDB" id="424823at2759"/>
<dbReference type="STRING" id="1173061.A0A0J9XFP3"/>
<dbReference type="InterPro" id="IPR012675">
    <property type="entry name" value="Beta-grasp_dom_sf"/>
</dbReference>
<dbReference type="GO" id="GO:0016887">
    <property type="term" value="F:ATP hydrolysis activity"/>
    <property type="evidence" value="ECO:0007669"/>
    <property type="project" value="InterPro"/>
</dbReference>
<dbReference type="Pfam" id="PF01926">
    <property type="entry name" value="MMR_HSR1"/>
    <property type="match status" value="1"/>
</dbReference>
<dbReference type="Gene3D" id="3.10.20.30">
    <property type="match status" value="1"/>
</dbReference>
<dbReference type="InterPro" id="IPR023192">
    <property type="entry name" value="TGS-like_dom_sf"/>
</dbReference>
<dbReference type="FunFam" id="1.10.150.300:FF:000001">
    <property type="entry name" value="Ribosome-binding ATPase YchF"/>
    <property type="match status" value="1"/>
</dbReference>
<dbReference type="InterPro" id="IPR012676">
    <property type="entry name" value="TGS-like"/>
</dbReference>
<dbReference type="PRINTS" id="PR00326">
    <property type="entry name" value="GTP1OBG"/>
</dbReference>
<dbReference type="InterPro" id="IPR027417">
    <property type="entry name" value="P-loop_NTPase"/>
</dbReference>
<protein>
    <recommendedName>
        <fullName evidence="4">Obg-like ATPase homolog</fullName>
    </recommendedName>
</protein>
<dbReference type="GO" id="GO:0005525">
    <property type="term" value="F:GTP binding"/>
    <property type="evidence" value="ECO:0007669"/>
    <property type="project" value="InterPro"/>
</dbReference>
<dbReference type="InterPro" id="IPR006073">
    <property type="entry name" value="GTP-bd"/>
</dbReference>
<evidence type="ECO:0000256" key="2">
    <source>
        <dbReference type="ARBA" id="ARBA00022840"/>
    </source>
</evidence>
<feature type="domain" description="TGS" evidence="6">
    <location>
        <begin position="341"/>
        <end position="425"/>
    </location>
</feature>
<dbReference type="InterPro" id="IPR031167">
    <property type="entry name" value="G_OBG"/>
</dbReference>
<keyword evidence="2" id="KW-0067">ATP-binding</keyword>
<organism evidence="7 8">
    <name type="scientific">Geotrichum candidum</name>
    <name type="common">Oospora lactis</name>
    <name type="synonym">Dipodascus geotrichum</name>
    <dbReference type="NCBI Taxonomy" id="1173061"/>
    <lineage>
        <taxon>Eukaryota</taxon>
        <taxon>Fungi</taxon>
        <taxon>Dikarya</taxon>
        <taxon>Ascomycota</taxon>
        <taxon>Saccharomycotina</taxon>
        <taxon>Dipodascomycetes</taxon>
        <taxon>Dipodascales</taxon>
        <taxon>Dipodascaceae</taxon>
        <taxon>Geotrichum</taxon>
    </lineage>
</organism>
<evidence type="ECO:0000259" key="6">
    <source>
        <dbReference type="PROSITE" id="PS51880"/>
    </source>
</evidence>
<dbReference type="CDD" id="cd01900">
    <property type="entry name" value="YchF"/>
    <property type="match status" value="1"/>
</dbReference>
<dbReference type="PROSITE" id="PS51710">
    <property type="entry name" value="G_OBG"/>
    <property type="match status" value="1"/>
</dbReference>
<feature type="domain" description="OBG-type G" evidence="5">
    <location>
        <begin position="51"/>
        <end position="319"/>
    </location>
</feature>
<name>A0A0J9XFP3_GEOCN</name>
<dbReference type="GO" id="GO:0005524">
    <property type="term" value="F:ATP binding"/>
    <property type="evidence" value="ECO:0007669"/>
    <property type="project" value="UniProtKB-KW"/>
</dbReference>
<dbReference type="InterPro" id="IPR041706">
    <property type="entry name" value="YchF_N"/>
</dbReference>
<evidence type="ECO:0000313" key="7">
    <source>
        <dbReference type="EMBL" id="CDO56212.1"/>
    </source>
</evidence>
<dbReference type="FunFam" id="3.10.20.30:FF:000001">
    <property type="entry name" value="Ribosome-binding ATPase YchF"/>
    <property type="match status" value="1"/>
</dbReference>